<evidence type="ECO:0000259" key="1">
    <source>
        <dbReference type="Pfam" id="PF00112"/>
    </source>
</evidence>
<proteinExistence type="predicted"/>
<dbReference type="SUPFAM" id="SSF54001">
    <property type="entry name" value="Cysteine proteinases"/>
    <property type="match status" value="1"/>
</dbReference>
<dbReference type="Pfam" id="PF00112">
    <property type="entry name" value="Peptidase_C1"/>
    <property type="match status" value="1"/>
</dbReference>
<dbReference type="AlphaFoldDB" id="A0A6C0BKZ8"/>
<accession>A0A6C0BKZ8</accession>
<evidence type="ECO:0000313" key="2">
    <source>
        <dbReference type="EMBL" id="QHS92344.1"/>
    </source>
</evidence>
<protein>
    <recommendedName>
        <fullName evidence="1">Peptidase C1A papain C-terminal domain-containing protein</fullName>
    </recommendedName>
</protein>
<reference evidence="2" key="1">
    <citation type="journal article" date="2020" name="Nature">
        <title>Giant virus diversity and host interactions through global metagenomics.</title>
        <authorList>
            <person name="Schulz F."/>
            <person name="Roux S."/>
            <person name="Paez-Espino D."/>
            <person name="Jungbluth S."/>
            <person name="Walsh D.A."/>
            <person name="Denef V.J."/>
            <person name="McMahon K.D."/>
            <person name="Konstantinidis K.T."/>
            <person name="Eloe-Fadrosh E.A."/>
            <person name="Kyrpides N.C."/>
            <person name="Woyke T."/>
        </authorList>
    </citation>
    <scope>NUCLEOTIDE SEQUENCE</scope>
    <source>
        <strain evidence="2">GVMAG-M-3300014204-73</strain>
    </source>
</reference>
<dbReference type="InterPro" id="IPR038765">
    <property type="entry name" value="Papain-like_cys_pep_sf"/>
</dbReference>
<name>A0A6C0BKZ8_9ZZZZ</name>
<dbReference type="GO" id="GO:0006508">
    <property type="term" value="P:proteolysis"/>
    <property type="evidence" value="ECO:0007669"/>
    <property type="project" value="InterPro"/>
</dbReference>
<feature type="domain" description="Peptidase C1A papain C-terminal" evidence="1">
    <location>
        <begin position="1"/>
        <end position="73"/>
    </location>
</feature>
<dbReference type="InterPro" id="IPR000668">
    <property type="entry name" value="Peptidase_C1A_C"/>
</dbReference>
<dbReference type="GO" id="GO:0008234">
    <property type="term" value="F:cysteine-type peptidase activity"/>
    <property type="evidence" value="ECO:0007669"/>
    <property type="project" value="InterPro"/>
</dbReference>
<sequence>MKTALAAGCPVVFGFDVYSSFDWIGFDGVMKMPQPGETVNGSHAVCAVGYQGDHLIVRNSWGQLWGDHGHFYMPWSFVLNNQNASDFWLIKSVSNSTVIDQETIETKCAACLNKMPCSLL</sequence>
<dbReference type="EMBL" id="MN739178">
    <property type="protein sequence ID" value="QHS92344.1"/>
    <property type="molecule type" value="Genomic_DNA"/>
</dbReference>
<dbReference type="Gene3D" id="3.90.70.10">
    <property type="entry name" value="Cysteine proteinases"/>
    <property type="match status" value="1"/>
</dbReference>
<organism evidence="2">
    <name type="scientific">viral metagenome</name>
    <dbReference type="NCBI Taxonomy" id="1070528"/>
    <lineage>
        <taxon>unclassified sequences</taxon>
        <taxon>metagenomes</taxon>
        <taxon>organismal metagenomes</taxon>
    </lineage>
</organism>